<feature type="region of interest" description="Disordered" evidence="1">
    <location>
        <begin position="264"/>
        <end position="329"/>
    </location>
</feature>
<dbReference type="EMBL" id="BAUL01000118">
    <property type="protein sequence ID" value="GAD95206.1"/>
    <property type="molecule type" value="Genomic_DNA"/>
</dbReference>
<feature type="region of interest" description="Disordered" evidence="1">
    <location>
        <begin position="178"/>
        <end position="240"/>
    </location>
</feature>
<comment type="caution">
    <text evidence="2">The sequence shown here is derived from an EMBL/GenBank/DDBJ whole genome shotgun (WGS) entry which is preliminary data.</text>
</comment>
<gene>
    <name evidence="2" type="ORF">PVAR5_3846</name>
</gene>
<dbReference type="Pfam" id="PF04031">
    <property type="entry name" value="Las1"/>
    <property type="match status" value="1"/>
</dbReference>
<evidence type="ECO:0000256" key="1">
    <source>
        <dbReference type="SAM" id="MobiDB-lite"/>
    </source>
</evidence>
<dbReference type="Proteomes" id="UP000018001">
    <property type="component" value="Unassembled WGS sequence"/>
</dbReference>
<dbReference type="GO" id="GO:0000470">
    <property type="term" value="P:maturation of LSU-rRNA"/>
    <property type="evidence" value="ECO:0007669"/>
    <property type="project" value="TreeGrafter"/>
</dbReference>
<dbReference type="InParanoid" id="V5FZN3"/>
<accession>V5FZN3</accession>
<dbReference type="OrthoDB" id="515692at2759"/>
<dbReference type="AlphaFoldDB" id="V5FZN3"/>
<evidence type="ECO:0000313" key="3">
    <source>
        <dbReference type="Proteomes" id="UP000018001"/>
    </source>
</evidence>
<dbReference type="PANTHER" id="PTHR15002:SF0">
    <property type="entry name" value="RIBOSOMAL BIOGENESIS PROTEIN LAS1L"/>
    <property type="match status" value="1"/>
</dbReference>
<evidence type="ECO:0000313" key="2">
    <source>
        <dbReference type="EMBL" id="GAD95206.1"/>
    </source>
</evidence>
<dbReference type="GO" id="GO:0004519">
    <property type="term" value="F:endonuclease activity"/>
    <property type="evidence" value="ECO:0007669"/>
    <property type="project" value="InterPro"/>
</dbReference>
<name>V5FZN3_BYSSN</name>
<dbReference type="PANTHER" id="PTHR15002">
    <property type="entry name" value="RIBOSOMAL BIOGENESIS PROTEIN LAS1L"/>
    <property type="match status" value="1"/>
</dbReference>
<protein>
    <submittedName>
        <fullName evidence="2">Cell morphogenesis protein Las1</fullName>
    </submittedName>
</protein>
<dbReference type="GO" id="GO:0000460">
    <property type="term" value="P:maturation of 5.8S rRNA"/>
    <property type="evidence" value="ECO:0007669"/>
    <property type="project" value="TreeGrafter"/>
</dbReference>
<dbReference type="GO" id="GO:0030687">
    <property type="term" value="C:preribosome, large subunit precursor"/>
    <property type="evidence" value="ECO:0007669"/>
    <property type="project" value="TreeGrafter"/>
</dbReference>
<dbReference type="InterPro" id="IPR007174">
    <property type="entry name" value="Las1"/>
</dbReference>
<sequence length="782" mass="86430">MADQIAWALSRIRSSRILKPRSAGNSPRAAARRRTTVAHGPMQHYRQRQSQVYRMPTDDALLSAYQECRPMSWHPSSQQVMAYNTMSSATYPAPANDISQMQQSFVHSTNGMDDLSSYPVTGDSIADTDFSTFQLYGASSGTPQCDFPQLNNSSSIDPVSWNMDPSGFSGVPPDSTQGYAFDGMPMPDGVPTSYIGDFGQESVQSSDDFTGPPTPDFLPIQQFSDNSASCPDLASKPASSADELVGVGLYDEPDTTLVSEHSMLGGFNETQGPNGKGLKLEETFTPSDDEEDGEGDEDEGNEEAMEDEDNQPGPQSTDTQRSEQEKEMFDQSVNAATNMLGKSFLFDEPEEMMVTSLPECPQMMGVSEIPCSNLGAEFLVYWATEGRTIYTPGYTICMELPELIAVRDQFYPSSSQDGPDMRAHACATVGAWKLRGNLPHSVEATALLTDAILHDDASKNSIFSIRATYSAAFCRFVTGLVDSKLHGQKKTMFQRAIDLGLPASFVELRHEATHRDLPSLVVLRSAAQRSLEWLWGYYWARIDLPATTGPSNTTLTGSPEQLKLSIRRDVEDIKRHLDEVEPSRKRKKIQHDYYPTAARLVSICEDHPDGPVALSQALLEGKALVATGRKLGTPMDEVFEKWDPVLQIVAEKSALFLTTLTEEMVNEHSAGSLSDDSYLEGTYMWLDHIINSDTWKASRKYLSLSYIRAACDTSENAWTRKLRQTLQNGDRDSDTQDIETLPEDQPLAPTAIISDQDEAKRILSSRGWDVVDTWRSEAIGVV</sequence>
<keyword evidence="3" id="KW-1185">Reference proteome</keyword>
<dbReference type="HOGENOM" id="CLU_358236_0_0_1"/>
<dbReference type="GO" id="GO:0090730">
    <property type="term" value="C:Las1 complex"/>
    <property type="evidence" value="ECO:0007669"/>
    <property type="project" value="InterPro"/>
</dbReference>
<feature type="region of interest" description="Disordered" evidence="1">
    <location>
        <begin position="18"/>
        <end position="44"/>
    </location>
</feature>
<organism evidence="2 3">
    <name type="scientific">Byssochlamys spectabilis (strain No. 5 / NBRC 109023)</name>
    <name type="common">Paecilomyces variotii</name>
    <dbReference type="NCBI Taxonomy" id="1356009"/>
    <lineage>
        <taxon>Eukaryota</taxon>
        <taxon>Fungi</taxon>
        <taxon>Dikarya</taxon>
        <taxon>Ascomycota</taxon>
        <taxon>Pezizomycotina</taxon>
        <taxon>Eurotiomycetes</taxon>
        <taxon>Eurotiomycetidae</taxon>
        <taxon>Eurotiales</taxon>
        <taxon>Thermoascaceae</taxon>
        <taxon>Paecilomyces</taxon>
    </lineage>
</organism>
<feature type="compositionally biased region" description="Basic and acidic residues" evidence="1">
    <location>
        <begin position="320"/>
        <end position="329"/>
    </location>
</feature>
<dbReference type="eggNOG" id="KOG2425">
    <property type="taxonomic scope" value="Eukaryota"/>
</dbReference>
<reference evidence="3" key="1">
    <citation type="journal article" date="2014" name="Genome Announc.">
        <title>Draft genome sequence of the formaldehyde-resistant fungus Byssochlamys spectabilis No. 5 (anamorph Paecilomyces variotii No. 5) (NBRC109023).</title>
        <authorList>
            <person name="Oka T."/>
            <person name="Ekino K."/>
            <person name="Fukuda K."/>
            <person name="Nomura Y."/>
        </authorList>
    </citation>
    <scope>NUCLEOTIDE SEQUENCE [LARGE SCALE GENOMIC DNA]</scope>
    <source>
        <strain evidence="3">No. 5 / NBRC 109023</strain>
    </source>
</reference>
<proteinExistence type="predicted"/>
<feature type="compositionally biased region" description="Acidic residues" evidence="1">
    <location>
        <begin position="287"/>
        <end position="310"/>
    </location>
</feature>